<dbReference type="AlphaFoldDB" id="A0A2N8PT88"/>
<proteinExistence type="predicted"/>
<comment type="caution">
    <text evidence="4">The sequence shown here is derived from an EMBL/GenBank/DDBJ whole genome shotgun (WGS) entry which is preliminary data.</text>
</comment>
<evidence type="ECO:0000259" key="1">
    <source>
        <dbReference type="Pfam" id="PF06114"/>
    </source>
</evidence>
<dbReference type="Proteomes" id="UP001264335">
    <property type="component" value="Unassembled WGS sequence"/>
</dbReference>
<reference evidence="4 5" key="1">
    <citation type="submission" date="2018-12" db="EMBL/GenBank/DDBJ databases">
        <title>A novel vanA-carrying plasmid in a clinical isolate of Enterococcus avium.</title>
        <authorList>
            <person name="Bernasconi O.J."/>
            <person name="Luzzaro F."/>
            <person name="Endimiani A."/>
        </authorList>
    </citation>
    <scope>NUCLEOTIDE SEQUENCE [LARGE SCALE GENOMIC DNA]</scope>
    <source>
        <strain evidence="4 5">LC0559/18</strain>
    </source>
</reference>
<evidence type="ECO:0000313" key="5">
    <source>
        <dbReference type="Proteomes" id="UP000288388"/>
    </source>
</evidence>
<dbReference type="Proteomes" id="UP001260773">
    <property type="component" value="Unassembled WGS sequence"/>
</dbReference>
<dbReference type="EMBL" id="RYZS01000002">
    <property type="protein sequence ID" value="RVU92350.1"/>
    <property type="molecule type" value="Genomic_DNA"/>
</dbReference>
<evidence type="ECO:0000313" key="6">
    <source>
        <dbReference type="Proteomes" id="UP001264335"/>
    </source>
</evidence>
<dbReference type="EMBL" id="JARPWY010000022">
    <property type="protein sequence ID" value="MDT2514494.1"/>
    <property type="molecule type" value="Genomic_DNA"/>
</dbReference>
<dbReference type="EMBL" id="JARPWH010000024">
    <property type="protein sequence ID" value="MDT2402481.1"/>
    <property type="molecule type" value="Genomic_DNA"/>
</dbReference>
<dbReference type="RefSeq" id="WP_049219684.1">
    <property type="nucleotide sequence ID" value="NZ_JADPDV010000014.1"/>
</dbReference>
<dbReference type="Pfam" id="PF06114">
    <property type="entry name" value="Peptidase_M78"/>
    <property type="match status" value="1"/>
</dbReference>
<dbReference type="InterPro" id="IPR010359">
    <property type="entry name" value="IrrE_HExxH"/>
</dbReference>
<protein>
    <submittedName>
        <fullName evidence="4">ImmA/IrrE family metallo-endopeptidase</fullName>
    </submittedName>
</protein>
<evidence type="ECO:0000313" key="4">
    <source>
        <dbReference type="EMBL" id="RVU92350.1"/>
    </source>
</evidence>
<dbReference type="Proteomes" id="UP000288388">
    <property type="component" value="Unassembled WGS sequence"/>
</dbReference>
<evidence type="ECO:0000313" key="2">
    <source>
        <dbReference type="EMBL" id="MDT2402481.1"/>
    </source>
</evidence>
<accession>A0A2N8PT88</accession>
<name>A0A2N8PT88_ENTAV</name>
<evidence type="ECO:0000313" key="3">
    <source>
        <dbReference type="EMBL" id="MDT2514494.1"/>
    </source>
</evidence>
<gene>
    <name evidence="4" type="ORF">EK398_17630</name>
    <name evidence="2" type="ORF">P7D43_08860</name>
    <name evidence="3" type="ORF">P7D79_09640</name>
</gene>
<feature type="domain" description="IrrE N-terminal-like" evidence="1">
    <location>
        <begin position="13"/>
        <end position="122"/>
    </location>
</feature>
<reference evidence="2 6" key="2">
    <citation type="submission" date="2023-03" db="EMBL/GenBank/DDBJ databases">
        <authorList>
            <person name="Shen W."/>
            <person name="Cai J."/>
        </authorList>
    </citation>
    <scope>NUCLEOTIDE SEQUENCE</scope>
    <source>
        <strain evidence="2">P33-2</strain>
        <strain evidence="3 6">Y2</strain>
    </source>
</reference>
<sequence length="155" mass="17843">MDKAEKLMASFQGINYIFDPSMPDGQKGLYIDKHVYLNPRQTSEELTDTVAEEIAHYLTSSGDLISQDTAEQRKQEQRARDVGATLVVTPEDIIACYKERFSNVWECAEFLGVNKESFEHAVKVYARMYEKGLSYQNYRILFRANGTIGVFEFFE</sequence>
<organism evidence="4 5">
    <name type="scientific">Enterococcus avium</name>
    <name type="common">Streptococcus avium</name>
    <dbReference type="NCBI Taxonomy" id="33945"/>
    <lineage>
        <taxon>Bacteria</taxon>
        <taxon>Bacillati</taxon>
        <taxon>Bacillota</taxon>
        <taxon>Bacilli</taxon>
        <taxon>Lactobacillales</taxon>
        <taxon>Enterococcaceae</taxon>
        <taxon>Enterococcus</taxon>
    </lineage>
</organism>